<dbReference type="Proteomes" id="UP000053780">
    <property type="component" value="Unassembled WGS sequence"/>
</dbReference>
<keyword evidence="2" id="KW-1185">Reference proteome</keyword>
<evidence type="ECO:0000313" key="1">
    <source>
        <dbReference type="EMBL" id="EQB61648.1"/>
    </source>
</evidence>
<sequence length="145" mass="17500">MKNGFFVSCRKGKEQNAFKEFCTHLGSFFDEVNNDLQYDEIDISKEIFNDIKTLRVSFFNIYYTYKSILYISNTSSFSPTIMFLYLKNKNILFQYIQRIVPIEKFFQFNEKNILNELTSLNEFTNYKILYEERFAPNEIKIKFLN</sequence>
<proteinExistence type="predicted"/>
<accession>T0LBB9</accession>
<evidence type="ECO:0000313" key="2">
    <source>
        <dbReference type="Proteomes" id="UP000053780"/>
    </source>
</evidence>
<reference evidence="1 2" key="1">
    <citation type="journal article" date="2013" name="BMC Genomics">
        <title>Genome sequencing and comparative genomics of honey bee microsporidia, Nosema apis reveal novel insights into host-parasite interactions.</title>
        <authorList>
            <person name="Chen Yp."/>
            <person name="Pettis J.S."/>
            <person name="Zhao Y."/>
            <person name="Liu X."/>
            <person name="Tallon L.J."/>
            <person name="Sadzewicz L.D."/>
            <person name="Li R."/>
            <person name="Zheng H."/>
            <person name="Huang S."/>
            <person name="Zhang X."/>
            <person name="Hamilton M.C."/>
            <person name="Pernal S.F."/>
            <person name="Melathopoulos A.P."/>
            <person name="Yan X."/>
            <person name="Evans J.D."/>
        </authorList>
    </citation>
    <scope>NUCLEOTIDE SEQUENCE [LARGE SCALE GENOMIC DNA]</scope>
    <source>
        <strain evidence="1 2">BRL 01</strain>
    </source>
</reference>
<organism evidence="1 2">
    <name type="scientific">Vairimorpha apis BRL 01</name>
    <dbReference type="NCBI Taxonomy" id="1037528"/>
    <lineage>
        <taxon>Eukaryota</taxon>
        <taxon>Fungi</taxon>
        <taxon>Fungi incertae sedis</taxon>
        <taxon>Microsporidia</taxon>
        <taxon>Nosematidae</taxon>
        <taxon>Vairimorpha</taxon>
    </lineage>
</organism>
<name>T0LBB9_9MICR</name>
<protein>
    <submittedName>
        <fullName evidence="1">Uncharacterized protein</fullName>
    </submittedName>
</protein>
<dbReference type="EMBL" id="KE647114">
    <property type="protein sequence ID" value="EQB61648.1"/>
    <property type="molecule type" value="Genomic_DNA"/>
</dbReference>
<dbReference type="OrthoDB" id="367221at2759"/>
<dbReference type="VEuPathDB" id="MicrosporidiaDB:NAPIS_ORF00775"/>
<dbReference type="HOGENOM" id="CLU_121524_0_0_1"/>
<dbReference type="AlphaFoldDB" id="T0LBB9"/>
<gene>
    <name evidence="1" type="ORF">NAPIS_ORF00775</name>
</gene>